<keyword evidence="2" id="KW-1133">Transmembrane helix</keyword>
<organism evidence="3 4">
    <name type="scientific">Culex pipiens pipiens</name>
    <name type="common">Northern house mosquito</name>
    <dbReference type="NCBI Taxonomy" id="38569"/>
    <lineage>
        <taxon>Eukaryota</taxon>
        <taxon>Metazoa</taxon>
        <taxon>Ecdysozoa</taxon>
        <taxon>Arthropoda</taxon>
        <taxon>Hexapoda</taxon>
        <taxon>Insecta</taxon>
        <taxon>Pterygota</taxon>
        <taxon>Neoptera</taxon>
        <taxon>Endopterygota</taxon>
        <taxon>Diptera</taxon>
        <taxon>Nematocera</taxon>
        <taxon>Culicoidea</taxon>
        <taxon>Culicidae</taxon>
        <taxon>Culicinae</taxon>
        <taxon>Culicini</taxon>
        <taxon>Culex</taxon>
        <taxon>Culex</taxon>
    </lineage>
</organism>
<evidence type="ECO:0000313" key="3">
    <source>
        <dbReference type="EMBL" id="KAL1392785.1"/>
    </source>
</evidence>
<dbReference type="EMBL" id="JBEHCU010007785">
    <property type="protein sequence ID" value="KAL1392785.1"/>
    <property type="molecule type" value="Genomic_DNA"/>
</dbReference>
<keyword evidence="4" id="KW-1185">Reference proteome</keyword>
<feature type="coiled-coil region" evidence="1">
    <location>
        <begin position="114"/>
        <end position="176"/>
    </location>
</feature>
<comment type="caution">
    <text evidence="3">The sequence shown here is derived from an EMBL/GenBank/DDBJ whole genome shotgun (WGS) entry which is preliminary data.</text>
</comment>
<evidence type="ECO:0000313" key="4">
    <source>
        <dbReference type="Proteomes" id="UP001562425"/>
    </source>
</evidence>
<evidence type="ECO:0000256" key="1">
    <source>
        <dbReference type="SAM" id="Coils"/>
    </source>
</evidence>
<sequence length="446" mass="51807">MLEEQKQWMLTQRELFLAELKRKEAAHLTRLSSEWRKKRSKENEAIARKLEHASALTTALEETKKNIGVQNLQKSCQTESLEEIKTKLELQYQQQLTEIRDKTTRLETDLKHRSKLQDLRCNELEERNDALTDENQQLKQQNARLTQELESAMKSIQDSQNQRTAIESHLQEAEKSKLFYKQQWAKMIREVHKMKLDNEEQLGELLRGRERKKKGHSSSVDATAGCCFRSTVEGGEQQGLDRILTITISPFLLVHTVASVESGFKSSWFRGLIVTSSVYLLEHTCAGGRAQLARRKVVNMVITSTNKMFLLTFVLFVLCVVLFFVLVSLRKSEKTSQWEAFINRGQARLTDSGDTNHWYFVIRDLDKIRHLSEVRNIERATWIEKTAAGFVLHGTDYEIAFDRVVPGSKHHHPMHPQPEEEDYTLALVKRKLYPWDVKSKRNDEKG</sequence>
<protein>
    <submittedName>
        <fullName evidence="3">Uncharacterized protein</fullName>
    </submittedName>
</protein>
<keyword evidence="2" id="KW-0812">Transmembrane</keyword>
<proteinExistence type="predicted"/>
<keyword evidence="2" id="KW-0472">Membrane</keyword>
<name>A0ABD1D382_CULPP</name>
<feature type="transmembrane region" description="Helical" evidence="2">
    <location>
        <begin position="308"/>
        <end position="329"/>
    </location>
</feature>
<dbReference type="AlphaFoldDB" id="A0ABD1D382"/>
<evidence type="ECO:0000256" key="2">
    <source>
        <dbReference type="SAM" id="Phobius"/>
    </source>
</evidence>
<dbReference type="InterPro" id="IPR039893">
    <property type="entry name" value="CEP120-like"/>
</dbReference>
<accession>A0ABD1D382</accession>
<dbReference type="Proteomes" id="UP001562425">
    <property type="component" value="Unassembled WGS sequence"/>
</dbReference>
<keyword evidence="1" id="KW-0175">Coiled coil</keyword>
<gene>
    <name evidence="3" type="ORF">pipiens_012225</name>
</gene>
<dbReference type="PANTHER" id="PTHR21574:SF0">
    <property type="entry name" value="CENTROSOMAL PROTEIN OF 120 KDA"/>
    <property type="match status" value="1"/>
</dbReference>
<reference evidence="3 4" key="1">
    <citation type="submission" date="2024-05" db="EMBL/GenBank/DDBJ databases">
        <title>Culex pipiens pipiens assembly and annotation.</title>
        <authorList>
            <person name="Alout H."/>
            <person name="Durand T."/>
        </authorList>
    </citation>
    <scope>NUCLEOTIDE SEQUENCE [LARGE SCALE GENOMIC DNA]</scope>
    <source>
        <strain evidence="3">HA-2024</strain>
        <tissue evidence="3">Whole body</tissue>
    </source>
</reference>
<dbReference type="PANTHER" id="PTHR21574">
    <property type="entry name" value="CENTROSOMAL PROTEIN OF 120 KDA"/>
    <property type="match status" value="1"/>
</dbReference>